<name>A0A323TN07_9BACI</name>
<evidence type="ECO:0000313" key="6">
    <source>
        <dbReference type="Proteomes" id="UP000248214"/>
    </source>
</evidence>
<dbReference type="Gene3D" id="1.20.1440.100">
    <property type="entry name" value="SG protein - dephosphorylation function"/>
    <property type="match status" value="1"/>
</dbReference>
<evidence type="ECO:0000256" key="2">
    <source>
        <dbReference type="ARBA" id="ARBA00022723"/>
    </source>
</evidence>
<evidence type="ECO:0000256" key="1">
    <source>
        <dbReference type="ARBA" id="ARBA00009184"/>
    </source>
</evidence>
<dbReference type="InterPro" id="IPR036412">
    <property type="entry name" value="HAD-like_sf"/>
</dbReference>
<keyword evidence="2" id="KW-0479">Metal-binding</keyword>
<comment type="similarity">
    <text evidence="1">Belongs to the HAD-like hydrolase superfamily. SerB family.</text>
</comment>
<keyword evidence="6" id="KW-1185">Reference proteome</keyword>
<dbReference type="SUPFAM" id="SSF56784">
    <property type="entry name" value="HAD-like"/>
    <property type="match status" value="1"/>
</dbReference>
<dbReference type="PANTHER" id="PTHR43344:SF13">
    <property type="entry name" value="PHOSPHATASE RV3661-RELATED"/>
    <property type="match status" value="1"/>
</dbReference>
<evidence type="ECO:0000256" key="3">
    <source>
        <dbReference type="ARBA" id="ARBA00022801"/>
    </source>
</evidence>
<dbReference type="EMBL" id="PDOD01000001">
    <property type="protein sequence ID" value="PYZ95047.1"/>
    <property type="molecule type" value="Genomic_DNA"/>
</dbReference>
<dbReference type="GO" id="GO:0046872">
    <property type="term" value="F:metal ion binding"/>
    <property type="evidence" value="ECO:0007669"/>
    <property type="project" value="UniProtKB-KW"/>
</dbReference>
<dbReference type="InterPro" id="IPR050582">
    <property type="entry name" value="HAD-like_SerB"/>
</dbReference>
<dbReference type="AlphaFoldDB" id="A0A323TN07"/>
<organism evidence="5 6">
    <name type="scientific">Salipaludibacillus keqinensis</name>
    <dbReference type="NCBI Taxonomy" id="2045207"/>
    <lineage>
        <taxon>Bacteria</taxon>
        <taxon>Bacillati</taxon>
        <taxon>Bacillota</taxon>
        <taxon>Bacilli</taxon>
        <taxon>Bacillales</taxon>
        <taxon>Bacillaceae</taxon>
    </lineage>
</organism>
<dbReference type="NCBIfam" id="TIGR01488">
    <property type="entry name" value="HAD-SF-IB"/>
    <property type="match status" value="1"/>
</dbReference>
<dbReference type="Pfam" id="PF12710">
    <property type="entry name" value="HAD"/>
    <property type="match status" value="1"/>
</dbReference>
<keyword evidence="4" id="KW-0460">Magnesium</keyword>
<keyword evidence="3 5" id="KW-0378">Hydrolase</keyword>
<accession>A0A323TN07</accession>
<dbReference type="Proteomes" id="UP000248214">
    <property type="component" value="Unassembled WGS sequence"/>
</dbReference>
<comment type="caution">
    <text evidence="5">The sequence shown here is derived from an EMBL/GenBank/DDBJ whole genome shotgun (WGS) entry which is preliminary data.</text>
</comment>
<evidence type="ECO:0000313" key="5">
    <source>
        <dbReference type="EMBL" id="PYZ95047.1"/>
    </source>
</evidence>
<gene>
    <name evidence="5" type="ORF">CR194_05905</name>
</gene>
<dbReference type="RefSeq" id="WP_110608682.1">
    <property type="nucleotide sequence ID" value="NZ_PDOD01000001.1"/>
</dbReference>
<protein>
    <submittedName>
        <fullName evidence="5">HAD-IB family hydrolase</fullName>
    </submittedName>
</protein>
<proteinExistence type="inferred from homology"/>
<reference evidence="5 6" key="1">
    <citation type="submission" date="2017-10" db="EMBL/GenBank/DDBJ databases">
        <title>Bacillus sp. nov., a halophilic bacterium isolated from a Keqin Lake.</title>
        <authorList>
            <person name="Wang H."/>
        </authorList>
    </citation>
    <scope>NUCLEOTIDE SEQUENCE [LARGE SCALE GENOMIC DNA]</scope>
    <source>
        <strain evidence="5 6">KQ-12</strain>
    </source>
</reference>
<dbReference type="GO" id="GO:0016787">
    <property type="term" value="F:hydrolase activity"/>
    <property type="evidence" value="ECO:0007669"/>
    <property type="project" value="UniProtKB-KW"/>
</dbReference>
<sequence length="224" mass="25271">MAVVTVDFDGTLYRGNSFKAMFQVAKREFTVKDWFIVGQGLVRSVVLGVLKGKQALRHTFFKSFAKSFKDKTEEELEQFFQSLVLEGIAEVHHELISKIRQHQLNGDQVVVLSGALHPFLQAFIKELNLDVHVISTELLFDDKGFCTGEIGTIVNGKEKVRRIVDWLGQNPAAANGANGSLEELWAYADSEHDLPLLEFVNQPIVVNPNDDMLQIAKEKNWPIF</sequence>
<evidence type="ECO:0000256" key="4">
    <source>
        <dbReference type="ARBA" id="ARBA00022842"/>
    </source>
</evidence>
<dbReference type="OrthoDB" id="9794212at2"/>
<dbReference type="PANTHER" id="PTHR43344">
    <property type="entry name" value="PHOSPHOSERINE PHOSPHATASE"/>
    <property type="match status" value="1"/>
</dbReference>
<dbReference type="Gene3D" id="3.40.50.1000">
    <property type="entry name" value="HAD superfamily/HAD-like"/>
    <property type="match status" value="1"/>
</dbReference>
<dbReference type="InterPro" id="IPR023214">
    <property type="entry name" value="HAD_sf"/>
</dbReference>